<dbReference type="InterPro" id="IPR013783">
    <property type="entry name" value="Ig-like_fold"/>
</dbReference>
<dbReference type="CDD" id="cd00146">
    <property type="entry name" value="PKD"/>
    <property type="match status" value="1"/>
</dbReference>
<dbReference type="Gene3D" id="2.60.40.10">
    <property type="entry name" value="Immunoglobulins"/>
    <property type="match status" value="2"/>
</dbReference>
<dbReference type="PANTHER" id="PTHR30032:SF8">
    <property type="entry name" value="GERMINATION-SPECIFIC N-ACETYLMURAMOYL-L-ALANINE AMIDASE"/>
    <property type="match status" value="1"/>
</dbReference>
<dbReference type="STRING" id="479433.Caci_3709"/>
<dbReference type="Pfam" id="PF04122">
    <property type="entry name" value="CW_binding_2"/>
    <property type="match status" value="3"/>
</dbReference>
<dbReference type="InterPro" id="IPR035986">
    <property type="entry name" value="PKD_dom_sf"/>
</dbReference>
<protein>
    <submittedName>
        <fullName evidence="3">PKD domain containing protein</fullName>
    </submittedName>
</protein>
<dbReference type="SMART" id="SM00089">
    <property type="entry name" value="PKD"/>
    <property type="match status" value="2"/>
</dbReference>
<evidence type="ECO:0000256" key="1">
    <source>
        <dbReference type="SAM" id="SignalP"/>
    </source>
</evidence>
<keyword evidence="4" id="KW-1185">Reference proteome</keyword>
<feature type="chain" id="PRO_5038660110" evidence="1">
    <location>
        <begin position="27"/>
        <end position="643"/>
    </location>
</feature>
<dbReference type="PROSITE" id="PS51257">
    <property type="entry name" value="PROKAR_LIPOPROTEIN"/>
    <property type="match status" value="1"/>
</dbReference>
<feature type="signal peptide" evidence="1">
    <location>
        <begin position="1"/>
        <end position="26"/>
    </location>
</feature>
<dbReference type="AlphaFoldDB" id="C7QBZ2"/>
<evidence type="ECO:0000313" key="3">
    <source>
        <dbReference type="EMBL" id="ACU72611.1"/>
    </source>
</evidence>
<gene>
    <name evidence="3" type="ordered locus">Caci_3709</name>
</gene>
<evidence type="ECO:0000259" key="2">
    <source>
        <dbReference type="PROSITE" id="PS50093"/>
    </source>
</evidence>
<sequence precursor="true">MPSPSRSRLSTIAVATLACTAGGMSAAVPSHADTTVSAGLSVPSEVSISSATVTADISGSEAPAGATYTIDWGDGVQSVTSDKDTPLTHTYTRVGGFGVTLKVTSSDDNDQQRVPVTVDPVGGAVAASATSLVDRSPITVTITPPSRLGTGESVTGYSVDLDCGAGQTSTYSISAGSDLSVTEPVHCIGKVLVSVQGTLNDGGHFWLDGPTLTVTAAQPVLHASVTVTAPHTVQVDLAGCSVDFAPSSYPMFSIDWGDGTSLKNDDLASASLHQSMPTHWYTTAGTKTVTIWIGDGVGPSATTTRTITLTDPAVTATVQPVAGADRYATGVLASQRAFPAAGSAGAVVLARGDQFADALTGIPLASYRHASLLVTPGGPGATLDPRVAAEIQRVLGPGTGKTVYLLGGTAALPQGIADYITKTLHYRVVRYAGTDRYATALIIAKTGLDNPGRIVAARGDDFADALTAGPLAADKLTDASGKPAAIVLTQGPAEKATVDPATAAYIRSKERTAGAVTAVGGGAWTALQQPAMYVAGAVTGIVGGDRYGTATAVANAWGTNTQNKYTIGLATGTGFADALTGGALTAHANGPLLLTDPAVLSPATANYLRAYGTSIATIDVFGGPTAIAPTVINAVYQQLSMPY</sequence>
<dbReference type="SUPFAM" id="SSF49299">
    <property type="entry name" value="PKD domain"/>
    <property type="match status" value="2"/>
</dbReference>
<dbReference type="EMBL" id="CP001700">
    <property type="protein sequence ID" value="ACU72611.1"/>
    <property type="molecule type" value="Genomic_DNA"/>
</dbReference>
<dbReference type="InterPro" id="IPR000601">
    <property type="entry name" value="PKD_dom"/>
</dbReference>
<reference evidence="3 4" key="1">
    <citation type="journal article" date="2009" name="Stand. Genomic Sci.">
        <title>Complete genome sequence of Catenulispora acidiphila type strain (ID 139908).</title>
        <authorList>
            <person name="Copeland A."/>
            <person name="Lapidus A."/>
            <person name="Glavina Del Rio T."/>
            <person name="Nolan M."/>
            <person name="Lucas S."/>
            <person name="Chen F."/>
            <person name="Tice H."/>
            <person name="Cheng J.F."/>
            <person name="Bruce D."/>
            <person name="Goodwin L."/>
            <person name="Pitluck S."/>
            <person name="Mikhailova N."/>
            <person name="Pati A."/>
            <person name="Ivanova N."/>
            <person name="Mavromatis K."/>
            <person name="Chen A."/>
            <person name="Palaniappan K."/>
            <person name="Chain P."/>
            <person name="Land M."/>
            <person name="Hauser L."/>
            <person name="Chang Y.J."/>
            <person name="Jeffries C.D."/>
            <person name="Chertkov O."/>
            <person name="Brettin T."/>
            <person name="Detter J.C."/>
            <person name="Han C."/>
            <person name="Ali Z."/>
            <person name="Tindall B.J."/>
            <person name="Goker M."/>
            <person name="Bristow J."/>
            <person name="Eisen J.A."/>
            <person name="Markowitz V."/>
            <person name="Hugenholtz P."/>
            <person name="Kyrpides N.C."/>
            <person name="Klenk H.P."/>
        </authorList>
    </citation>
    <scope>NUCLEOTIDE SEQUENCE [LARGE SCALE GENOMIC DNA]</scope>
    <source>
        <strain evidence="4">DSM 44928 / JCM 14897 / NBRC 102108 / NRRL B-24433 / ID139908</strain>
    </source>
</reference>
<name>C7QBZ2_CATAD</name>
<feature type="domain" description="PKD" evidence="2">
    <location>
        <begin position="52"/>
        <end position="106"/>
    </location>
</feature>
<feature type="domain" description="PKD" evidence="2">
    <location>
        <begin position="252"/>
        <end position="316"/>
    </location>
</feature>
<dbReference type="KEGG" id="cai:Caci_3709"/>
<dbReference type="PROSITE" id="PS50093">
    <property type="entry name" value="PKD"/>
    <property type="match status" value="2"/>
</dbReference>
<dbReference type="HOGENOM" id="CLU_403197_0_0_11"/>
<accession>C7QBZ2</accession>
<dbReference type="OrthoDB" id="5143602at2"/>
<keyword evidence="1" id="KW-0732">Signal</keyword>
<proteinExistence type="predicted"/>
<dbReference type="InterPro" id="IPR051922">
    <property type="entry name" value="Bact_Sporulation_Assoc"/>
</dbReference>
<dbReference type="eggNOG" id="COG3291">
    <property type="taxonomic scope" value="Bacteria"/>
</dbReference>
<dbReference type="Proteomes" id="UP000000851">
    <property type="component" value="Chromosome"/>
</dbReference>
<dbReference type="InParanoid" id="C7QBZ2"/>
<dbReference type="InterPro" id="IPR022409">
    <property type="entry name" value="PKD/Chitinase_dom"/>
</dbReference>
<dbReference type="Pfam" id="PF00801">
    <property type="entry name" value="PKD"/>
    <property type="match status" value="1"/>
</dbReference>
<dbReference type="InterPro" id="IPR007253">
    <property type="entry name" value="Cell_wall-bd_2"/>
</dbReference>
<dbReference type="GO" id="GO:0005975">
    <property type="term" value="P:carbohydrate metabolic process"/>
    <property type="evidence" value="ECO:0007669"/>
    <property type="project" value="UniProtKB-ARBA"/>
</dbReference>
<evidence type="ECO:0000313" key="4">
    <source>
        <dbReference type="Proteomes" id="UP000000851"/>
    </source>
</evidence>
<organism evidence="3 4">
    <name type="scientific">Catenulispora acidiphila (strain DSM 44928 / JCM 14897 / NBRC 102108 / NRRL B-24433 / ID139908)</name>
    <dbReference type="NCBI Taxonomy" id="479433"/>
    <lineage>
        <taxon>Bacteria</taxon>
        <taxon>Bacillati</taxon>
        <taxon>Actinomycetota</taxon>
        <taxon>Actinomycetes</taxon>
        <taxon>Catenulisporales</taxon>
        <taxon>Catenulisporaceae</taxon>
        <taxon>Catenulispora</taxon>
    </lineage>
</organism>
<dbReference type="PANTHER" id="PTHR30032">
    <property type="entry name" value="N-ACETYLMURAMOYL-L-ALANINE AMIDASE-RELATED"/>
    <property type="match status" value="1"/>
</dbReference>